<comment type="caution">
    <text evidence="2">The sequence shown here is derived from an EMBL/GenBank/DDBJ whole genome shotgun (WGS) entry which is preliminary data.</text>
</comment>
<dbReference type="Gene3D" id="3.30.460.90">
    <property type="match status" value="1"/>
</dbReference>
<accession>A0A8S4Q6D6</accession>
<dbReference type="PANTHER" id="PTHR10656">
    <property type="entry name" value="CELL FATE DETERMINING PROTEIN MAB21-RELATED"/>
    <property type="match status" value="1"/>
</dbReference>
<sequence length="471" mass="54391">IEEMCHPYKLVKRASRALSFPKKYRLTQFVERSYDRAKINIPEKLQTSHLEHNASFVKGLVDKVGDRNPIFKVRKILGTGSCYQNTKIIRPDETDYLLVLSISNRVKTVWEWANVYSIEICDKSLLFKLEQHGISEDVNGKNCCNSLHLVNEFKNLVNGCLNDHQDVLGVSYKGDDILSWKHTPASWDAFKKHNHLQQIYGETLSIKSKWRRDIRDPTLEKDQVVLDRMNHGPSVRVRIGGPLCTTDLDLCLCIDSPQIENSSERYVAVPVSKLGEPYWTLSSYEDPIKLRLDEDHRKILMVLKDLFSECKNTPNPGNLADSHNLKTFVLHHQERCLKRPAEERCLGNCLDDIVHHMFEKYNMRIDENNISVTNTPSSLSDMIFPGVPLRISDSDEYSSGLPVLFLYALMQLVKMDSPISGHKIHSIDRWLIINEVNKYIIEKRHKWILPLSAMEHIKESLIKYKLRSAIS</sequence>
<evidence type="ECO:0000313" key="2">
    <source>
        <dbReference type="EMBL" id="CAH1801434.1"/>
    </source>
</evidence>
<organism evidence="2 3">
    <name type="scientific">Owenia fusiformis</name>
    <name type="common">Polychaete worm</name>
    <dbReference type="NCBI Taxonomy" id="6347"/>
    <lineage>
        <taxon>Eukaryota</taxon>
        <taxon>Metazoa</taxon>
        <taxon>Spiralia</taxon>
        <taxon>Lophotrochozoa</taxon>
        <taxon>Annelida</taxon>
        <taxon>Polychaeta</taxon>
        <taxon>Sedentaria</taxon>
        <taxon>Canalipalpata</taxon>
        <taxon>Sabellida</taxon>
        <taxon>Oweniida</taxon>
        <taxon>Oweniidae</taxon>
        <taxon>Owenia</taxon>
    </lineage>
</organism>
<protein>
    <submittedName>
        <fullName evidence="2">Uncharacterized protein</fullName>
    </submittedName>
</protein>
<proteinExistence type="inferred from homology"/>
<dbReference type="PANTHER" id="PTHR10656:SF42">
    <property type="entry name" value="CYCLIC GMP-AMP SYNTHASE-LIKE PROTEIN-RELATED"/>
    <property type="match status" value="1"/>
</dbReference>
<gene>
    <name evidence="2" type="ORF">OFUS_LOCUS25224</name>
</gene>
<reference evidence="2" key="1">
    <citation type="submission" date="2022-03" db="EMBL/GenBank/DDBJ databases">
        <authorList>
            <person name="Martin C."/>
        </authorList>
    </citation>
    <scope>NUCLEOTIDE SEQUENCE</scope>
</reference>
<dbReference type="Proteomes" id="UP000749559">
    <property type="component" value="Unassembled WGS sequence"/>
</dbReference>
<keyword evidence="3" id="KW-1185">Reference proteome</keyword>
<evidence type="ECO:0000313" key="3">
    <source>
        <dbReference type="Proteomes" id="UP000749559"/>
    </source>
</evidence>
<dbReference type="OrthoDB" id="6160741at2759"/>
<name>A0A8S4Q6D6_OWEFU</name>
<comment type="similarity">
    <text evidence="1">Belongs to the mab-21 family.</text>
</comment>
<feature type="non-terminal residue" evidence="2">
    <location>
        <position position="1"/>
    </location>
</feature>
<dbReference type="EMBL" id="CAIIXF020000012">
    <property type="protein sequence ID" value="CAH1801434.1"/>
    <property type="molecule type" value="Genomic_DNA"/>
</dbReference>
<evidence type="ECO:0000256" key="1">
    <source>
        <dbReference type="ARBA" id="ARBA00008307"/>
    </source>
</evidence>
<dbReference type="AlphaFoldDB" id="A0A8S4Q6D6"/>